<dbReference type="EMBL" id="CP015405">
    <property type="protein sequence ID" value="ANU75888.1"/>
    <property type="molecule type" value="Genomic_DNA"/>
</dbReference>
<keyword evidence="6" id="KW-1185">Reference proteome</keyword>
<keyword evidence="2" id="KW-0255">Endonuclease</keyword>
<dbReference type="RefSeq" id="WP_084043514.1">
    <property type="nucleotide sequence ID" value="NZ_CP015405.2"/>
</dbReference>
<gene>
    <name evidence="5" type="ORF">A4V09_08990</name>
</gene>
<dbReference type="CDD" id="cd22355">
    <property type="entry name" value="Sau3AI_C"/>
    <property type="match status" value="1"/>
</dbReference>
<keyword evidence="1" id="KW-0540">Nuclease</keyword>
<organism evidence="5 6">
    <name type="scientific">Blautia pseudococcoides</name>
    <dbReference type="NCBI Taxonomy" id="1796616"/>
    <lineage>
        <taxon>Bacteria</taxon>
        <taxon>Bacillati</taxon>
        <taxon>Bacillota</taxon>
        <taxon>Clostridia</taxon>
        <taxon>Lachnospirales</taxon>
        <taxon>Lachnospiraceae</taxon>
        <taxon>Blautia</taxon>
    </lineage>
</organism>
<evidence type="ECO:0000313" key="6">
    <source>
        <dbReference type="Proteomes" id="UP000092574"/>
    </source>
</evidence>
<dbReference type="Gene3D" id="3.40.600.10">
    <property type="entry name" value="DNA mismatch repair MutH/Restriction endonuclease, type II"/>
    <property type="match status" value="2"/>
</dbReference>
<dbReference type="KEGG" id="byl:A4V09_08990"/>
<evidence type="ECO:0000259" key="4">
    <source>
        <dbReference type="SMART" id="SM00927"/>
    </source>
</evidence>
<sequence length="511" mass="58864">MSIHEINLLEEIPHYTTEQIYDILIPTIGKTLAEVDVNHVFDKTVTNSKVTGIAGDVIEQSVFGYKANNKQIPDLNVDDEDVELKTIGIQEKSRGVWKAKEPCSITAVSISTIELETFETSKFWHKSQRILFVYYHYLSKMTIKAAEYKDFPLKNFYFYNCSADDKAIIASDWQKVHDFITDIHERYSEEEIRKEEYPNLSTVANKQLEYLDTSPKYPNSPRFRFRARFVTVIVQSSINNTYEQSNRHYLGINDVEKECREYTRRYRGKTLNELCREFGVDNNLSCKQAGEKIIAKMFGGTRKISQIEQLAKLGLHGQIVVLNKNGGRTEDMKLSACPLDFSDFQIIDGEEKVFEDTDVYNFFNDYRLLCPVFQEHPRISVSPNRKIMNTDVVYGDNTFEGFKILELGSDEIMSSVRKSWEEAKRLVQTGESTVTVMRKKDGSIRYTPKTGIEMMETNLPKALDNVIFFRGTGSDATDKVTVNGLKILRQNYWVKGTYVVEQLNKLGFIGE</sequence>
<dbReference type="GO" id="GO:0003677">
    <property type="term" value="F:DNA binding"/>
    <property type="evidence" value="ECO:0007669"/>
    <property type="project" value="InterPro"/>
</dbReference>
<accession>A0A1C7IA64</accession>
<dbReference type="Proteomes" id="UP000092574">
    <property type="component" value="Chromosome"/>
</dbReference>
<dbReference type="InterPro" id="IPR037057">
    <property type="entry name" value="DNA_rep_MutH/T2_RE_sf"/>
</dbReference>
<dbReference type="InterPro" id="IPR011335">
    <property type="entry name" value="Restrct_endonuc-II-like"/>
</dbReference>
<dbReference type="OrthoDB" id="3188707at2"/>
<protein>
    <recommendedName>
        <fullName evidence="4">DNA mismatch repair MutH/Type II restriction enzyme Sau3AI domain-containing protein</fullName>
    </recommendedName>
</protein>
<dbReference type="GO" id="GO:0004519">
    <property type="term" value="F:endonuclease activity"/>
    <property type="evidence" value="ECO:0007669"/>
    <property type="project" value="UniProtKB-KW"/>
</dbReference>
<dbReference type="Pfam" id="PF02976">
    <property type="entry name" value="MutH"/>
    <property type="match status" value="1"/>
</dbReference>
<name>A0A1C7IA64_9FIRM</name>
<dbReference type="SUPFAM" id="SSF52980">
    <property type="entry name" value="Restriction endonuclease-like"/>
    <property type="match status" value="2"/>
</dbReference>
<evidence type="ECO:0000313" key="5">
    <source>
        <dbReference type="EMBL" id="ANU75888.1"/>
    </source>
</evidence>
<evidence type="ECO:0000256" key="3">
    <source>
        <dbReference type="ARBA" id="ARBA00022801"/>
    </source>
</evidence>
<keyword evidence="3" id="KW-0378">Hydrolase</keyword>
<evidence type="ECO:0000256" key="2">
    <source>
        <dbReference type="ARBA" id="ARBA00022759"/>
    </source>
</evidence>
<reference evidence="5" key="1">
    <citation type="submission" date="2017-04" db="EMBL/GenBank/DDBJ databases">
        <title>Complete Genome Sequences of Twelve Strains of a Stable Defined Moderately Diverse Mouse Microbiota 2 (sDMDMm2).</title>
        <authorList>
            <person name="Uchimura Y."/>
            <person name="Wyss M."/>
            <person name="Brugiroux S."/>
            <person name="Limenitakis J.P."/>
            <person name="Stecher B."/>
            <person name="McCoy K.D."/>
            <person name="Macpherson A.J."/>
        </authorList>
    </citation>
    <scope>NUCLEOTIDE SEQUENCE</scope>
    <source>
        <strain evidence="5">YL58</strain>
    </source>
</reference>
<dbReference type="InterPro" id="IPR011337">
    <property type="entry name" value="DNA_rep_MutH/RE_typeII_Sau3AI"/>
</dbReference>
<proteinExistence type="predicted"/>
<dbReference type="GO" id="GO:0016787">
    <property type="term" value="F:hydrolase activity"/>
    <property type="evidence" value="ECO:0007669"/>
    <property type="project" value="UniProtKB-KW"/>
</dbReference>
<feature type="domain" description="DNA mismatch repair MutH/Type II restriction enzyme Sau3AI" evidence="4">
    <location>
        <begin position="65"/>
        <end position="172"/>
    </location>
</feature>
<dbReference type="SMART" id="SM00927">
    <property type="entry name" value="MutH"/>
    <property type="match status" value="1"/>
</dbReference>
<evidence type="ECO:0000256" key="1">
    <source>
        <dbReference type="ARBA" id="ARBA00022722"/>
    </source>
</evidence>
<dbReference type="STRING" id="1796616.A4V09_08990"/>
<dbReference type="AlphaFoldDB" id="A0A1C7IA64"/>